<dbReference type="PANTHER" id="PTHR38686">
    <property type="entry name" value="APOLIPOPROTEIN N-ACYLTRANSFERASE"/>
    <property type="match status" value="1"/>
</dbReference>
<dbReference type="EMBL" id="FN555004">
    <property type="protein sequence ID" value="CBG40372.1"/>
    <property type="molecule type" value="Genomic_DNA"/>
</dbReference>
<comment type="similarity">
    <text evidence="2">Belongs to the CN hydrolase family. Apolipoprotein N-acyltransferase subfamily.</text>
</comment>
<evidence type="ECO:0000256" key="10">
    <source>
        <dbReference type="SAM" id="Phobius"/>
    </source>
</evidence>
<evidence type="ECO:0000256" key="4">
    <source>
        <dbReference type="ARBA" id="ARBA00022519"/>
    </source>
</evidence>
<dbReference type="STRING" id="679897.HMU11170"/>
<keyword evidence="9 12" id="KW-0012">Acyltransferase</keyword>
<dbReference type="PANTHER" id="PTHR38686:SF1">
    <property type="entry name" value="APOLIPOPROTEIN N-ACYLTRANSFERASE"/>
    <property type="match status" value="1"/>
</dbReference>
<feature type="domain" description="CN hydrolase" evidence="11">
    <location>
        <begin position="214"/>
        <end position="436"/>
    </location>
</feature>
<dbReference type="GO" id="GO:0005886">
    <property type="term" value="C:plasma membrane"/>
    <property type="evidence" value="ECO:0007669"/>
    <property type="project" value="UniProtKB-SubCell"/>
</dbReference>
<dbReference type="InterPro" id="IPR004563">
    <property type="entry name" value="Apolipo_AcylTrfase"/>
</dbReference>
<dbReference type="InterPro" id="IPR059110">
    <property type="entry name" value="Lnt_campylobact"/>
</dbReference>
<gene>
    <name evidence="12" type="ordered locus">HMU11170</name>
</gene>
<accession>D3UIP7</accession>
<feature type="transmembrane region" description="Helical" evidence="10">
    <location>
        <begin position="76"/>
        <end position="96"/>
    </location>
</feature>
<evidence type="ECO:0000256" key="7">
    <source>
        <dbReference type="ARBA" id="ARBA00022989"/>
    </source>
</evidence>
<evidence type="ECO:0000256" key="5">
    <source>
        <dbReference type="ARBA" id="ARBA00022679"/>
    </source>
</evidence>
<dbReference type="RefSeq" id="WP_013023441.1">
    <property type="nucleotide sequence ID" value="NC_013949.1"/>
</dbReference>
<feature type="transmembrane region" description="Helical" evidence="10">
    <location>
        <begin position="20"/>
        <end position="39"/>
    </location>
</feature>
<reference evidence="12 13" key="1">
    <citation type="journal article" date="2010" name="BMC Genomics">
        <title>Comparative genomics and proteomics of Helicobacter mustelae, an ulcerogenic and carcinogenic gastric pathogen.</title>
        <authorList>
            <person name="O'Toole P.W."/>
            <person name="Snelling W.J."/>
            <person name="Canchaya C."/>
            <person name="Forde B.M."/>
            <person name="Hardie K.R."/>
            <person name="Josenhans C."/>
            <person name="Graham R.L.J."/>
            <person name="McMullan G."/>
            <person name="Parkhill J."/>
            <person name="Belda E."/>
            <person name="Bentley S.D."/>
        </authorList>
    </citation>
    <scope>NUCLEOTIDE SEQUENCE [LARGE SCALE GENOMIC DNA]</scope>
    <source>
        <strain evidence="13">ATCC 43772 / LMG 18044 / NCTC 12198 / 12198</strain>
    </source>
</reference>
<proteinExistence type="inferred from homology"/>
<keyword evidence="12" id="KW-0449">Lipoprotein</keyword>
<evidence type="ECO:0000313" key="12">
    <source>
        <dbReference type="EMBL" id="CBG40372.1"/>
    </source>
</evidence>
<evidence type="ECO:0000259" key="11">
    <source>
        <dbReference type="PROSITE" id="PS50263"/>
    </source>
</evidence>
<evidence type="ECO:0000256" key="2">
    <source>
        <dbReference type="ARBA" id="ARBA00010065"/>
    </source>
</evidence>
<keyword evidence="13" id="KW-1185">Reference proteome</keyword>
<feature type="transmembrane region" description="Helical" evidence="10">
    <location>
        <begin position="51"/>
        <end position="69"/>
    </location>
</feature>
<dbReference type="KEGG" id="hms:HMU11170"/>
<keyword evidence="5 12" id="KW-0808">Transferase</keyword>
<name>D3UIP7_HELM1</name>
<dbReference type="Proteomes" id="UP000001522">
    <property type="component" value="Chromosome"/>
</dbReference>
<dbReference type="AlphaFoldDB" id="D3UIP7"/>
<evidence type="ECO:0000256" key="1">
    <source>
        <dbReference type="ARBA" id="ARBA00004651"/>
    </source>
</evidence>
<dbReference type="SUPFAM" id="SSF56317">
    <property type="entry name" value="Carbon-nitrogen hydrolase"/>
    <property type="match status" value="1"/>
</dbReference>
<keyword evidence="8 10" id="KW-0472">Membrane</keyword>
<dbReference type="HOGENOM" id="CLU_050649_0_0_7"/>
<keyword evidence="6 10" id="KW-0812">Transmembrane</keyword>
<keyword evidence="3" id="KW-1003">Cell membrane</keyword>
<feature type="transmembrane region" description="Helical" evidence="10">
    <location>
        <begin position="102"/>
        <end position="123"/>
    </location>
</feature>
<dbReference type="InterPro" id="IPR036526">
    <property type="entry name" value="C-N_Hydrolase_sf"/>
</dbReference>
<feature type="transmembrane region" description="Helical" evidence="10">
    <location>
        <begin position="184"/>
        <end position="203"/>
    </location>
</feature>
<evidence type="ECO:0000256" key="8">
    <source>
        <dbReference type="ARBA" id="ARBA00023136"/>
    </source>
</evidence>
<feature type="transmembrane region" description="Helical" evidence="10">
    <location>
        <begin position="155"/>
        <end position="177"/>
    </location>
</feature>
<dbReference type="NCBIfam" id="TIGR00546">
    <property type="entry name" value="lnt"/>
    <property type="match status" value="1"/>
</dbReference>
<keyword evidence="4" id="KW-0997">Cell inner membrane</keyword>
<keyword evidence="7 10" id="KW-1133">Transmembrane helix</keyword>
<evidence type="ECO:0000313" key="13">
    <source>
        <dbReference type="Proteomes" id="UP000001522"/>
    </source>
</evidence>
<evidence type="ECO:0000256" key="9">
    <source>
        <dbReference type="ARBA" id="ARBA00023315"/>
    </source>
</evidence>
<evidence type="ECO:0000256" key="3">
    <source>
        <dbReference type="ARBA" id="ARBA00022475"/>
    </source>
</evidence>
<dbReference type="GO" id="GO:0016410">
    <property type="term" value="F:N-acyltransferase activity"/>
    <property type="evidence" value="ECO:0007669"/>
    <property type="project" value="InterPro"/>
</dbReference>
<dbReference type="NCBIfam" id="NF008934">
    <property type="entry name" value="PRK12291.1"/>
    <property type="match status" value="1"/>
</dbReference>
<dbReference type="Pfam" id="PF26365">
    <property type="entry name" value="ApoNAT_membrane"/>
    <property type="match status" value="1"/>
</dbReference>
<comment type="subcellular location">
    <subcellularLocation>
        <location evidence="1">Cell membrane</location>
        <topology evidence="1">Multi-pass membrane protein</topology>
    </subcellularLocation>
</comment>
<evidence type="ECO:0000256" key="6">
    <source>
        <dbReference type="ARBA" id="ARBA00022692"/>
    </source>
</evidence>
<protein>
    <submittedName>
        <fullName evidence="12">Putative Apolipoprotein N-acyltransferase</fullName>
    </submittedName>
</protein>
<dbReference type="eggNOG" id="COG0815">
    <property type="taxonomic scope" value="Bacteria"/>
</dbReference>
<dbReference type="InterPro" id="IPR059109">
    <property type="entry name" value="Lnt_membrane_dom"/>
</dbReference>
<organism evidence="12 13">
    <name type="scientific">Helicobacter mustelae (strain ATCC 43772 / CCUG 25715 / CIP 103759 / LMG 18044 / NCTC 12198 / R85-136P)</name>
    <name type="common">Campylobacter mustelae</name>
    <dbReference type="NCBI Taxonomy" id="679897"/>
    <lineage>
        <taxon>Bacteria</taxon>
        <taxon>Pseudomonadati</taxon>
        <taxon>Campylobacterota</taxon>
        <taxon>Epsilonproteobacteria</taxon>
        <taxon>Campylobacterales</taxon>
        <taxon>Helicobacteraceae</taxon>
        <taxon>Helicobacter</taxon>
    </lineage>
</organism>
<dbReference type="GO" id="GO:0042158">
    <property type="term" value="P:lipoprotein biosynthetic process"/>
    <property type="evidence" value="ECO:0007669"/>
    <property type="project" value="InterPro"/>
</dbReference>
<sequence>MLAPFLRPTRKFLEKSKKSFFFVFLFLLPIWSGAFFFALGDSGGHARGFETTYIILNSIFAPLAIFAFLRVPSSLGFYFGFYVGIGLFYWVGFSFLYSPAPYLLPIIIIAMGVIYGVVFWPLLWSEHLFFRIPALFLLSFIHPFGFDWLFGEEFLAYSIFGVGKWSYACVILGVVLLYKGGKGFKILAVFLLGFSISQTQFMGKYEMPLNMELTSTSIGQSGKWEGQNIQEIIKYNLSLIREAVAERKEVIVLPETAFPLALNLQEDLLETLKKMSADIGIVVGAMRVQDLQIYNSTYIFEKGRLQILDKVILAPFGERIPLPKFIAKPLQKLFFGTEEELSQASKAQDFVLGGKVFRNAICYEGTSSLLYEDHPKYVIMISNNAWFYPSIEPYFQQILLKFYARKYGTITFHSANFSPSMVIAPALFATFSSKSQ</sequence>
<dbReference type="Gene3D" id="3.60.110.10">
    <property type="entry name" value="Carbon-nitrogen hydrolase"/>
    <property type="match status" value="1"/>
</dbReference>
<feature type="transmembrane region" description="Helical" evidence="10">
    <location>
        <begin position="128"/>
        <end position="149"/>
    </location>
</feature>
<dbReference type="PROSITE" id="PS50263">
    <property type="entry name" value="CN_HYDROLASE"/>
    <property type="match status" value="1"/>
</dbReference>
<dbReference type="InterPro" id="IPR003010">
    <property type="entry name" value="C-N_Hydrolase"/>
</dbReference>